<feature type="compositionally biased region" description="Basic and acidic residues" evidence="6">
    <location>
        <begin position="17"/>
        <end position="26"/>
    </location>
</feature>
<evidence type="ECO:0000256" key="4">
    <source>
        <dbReference type="ARBA" id="ARBA00031367"/>
    </source>
</evidence>
<sequence length="382" mass="40104">MDTARNGARRSRASARRSHDGAERQRGAVVSRVLLTGAAGFIGSHVHRALTTAGHEVVGVDLMLPAAHGHEARTPEDVRRLDVRDGDALDGVLRGIDVVCHQAAVVGAGVSAQDAPAYASHNDYGTAVLLAAMARAGCRRLVLASSMVVYGEGRYHAGPRGSVDVGVRRVDDLDNGIFEHRDPDTGEILSWVPVGEDSPLRPRSLYAASKLAQENFAAAWASATGSSVTALRYHNVYGDDMPKDTPYSGVAAIFRSALEAGQPPQVFEDGRQARDFVHVTDIAAANIAAVEHPLAGYTPLNISSGQPITIGEVAATLAAARGGPQPVVTGRYRFGDVRHIVANPNRARHAIGFAAQVDPISGLTEFAFAPLRSTAGVGAPTV</sequence>
<feature type="region of interest" description="Disordered" evidence="6">
    <location>
        <begin position="1"/>
        <end position="26"/>
    </location>
</feature>
<comment type="similarity">
    <text evidence="2">Belongs to the NAD(P)-dependent epimerase/dehydratase family.</text>
</comment>
<feature type="compositionally biased region" description="Basic residues" evidence="6">
    <location>
        <begin position="7"/>
        <end position="16"/>
    </location>
</feature>
<evidence type="ECO:0000256" key="5">
    <source>
        <dbReference type="ARBA" id="ARBA00033067"/>
    </source>
</evidence>
<dbReference type="PRINTS" id="PR01713">
    <property type="entry name" value="NUCEPIMERASE"/>
</dbReference>
<name>A0ABS0CSC8_9NOCA</name>
<feature type="domain" description="NAD-dependent epimerase/dehydratase" evidence="7">
    <location>
        <begin position="33"/>
        <end position="154"/>
    </location>
</feature>
<evidence type="ECO:0000256" key="6">
    <source>
        <dbReference type="SAM" id="MobiDB-lite"/>
    </source>
</evidence>
<dbReference type="EMBL" id="JADLQX010000013">
    <property type="protein sequence ID" value="MBF6299481.1"/>
    <property type="molecule type" value="Genomic_DNA"/>
</dbReference>
<organism evidence="8 9">
    <name type="scientific">Nocardia amamiensis</name>
    <dbReference type="NCBI Taxonomy" id="404578"/>
    <lineage>
        <taxon>Bacteria</taxon>
        <taxon>Bacillati</taxon>
        <taxon>Actinomycetota</taxon>
        <taxon>Actinomycetes</taxon>
        <taxon>Mycobacteriales</taxon>
        <taxon>Nocardiaceae</taxon>
        <taxon>Nocardia</taxon>
    </lineage>
</organism>
<dbReference type="InterPro" id="IPR036291">
    <property type="entry name" value="NAD(P)-bd_dom_sf"/>
</dbReference>
<evidence type="ECO:0000256" key="1">
    <source>
        <dbReference type="ARBA" id="ARBA00004947"/>
    </source>
</evidence>
<dbReference type="Pfam" id="PF01370">
    <property type="entry name" value="Epimerase"/>
    <property type="match status" value="2"/>
</dbReference>
<gene>
    <name evidence="8" type="ORF">IU459_18310</name>
</gene>
<evidence type="ECO:0000313" key="8">
    <source>
        <dbReference type="EMBL" id="MBF6299481.1"/>
    </source>
</evidence>
<dbReference type="PANTHER" id="PTHR43725">
    <property type="entry name" value="UDP-GLUCOSE 4-EPIMERASE"/>
    <property type="match status" value="1"/>
</dbReference>
<dbReference type="InterPro" id="IPR001509">
    <property type="entry name" value="Epimerase_deHydtase"/>
</dbReference>
<accession>A0ABS0CSC8</accession>
<evidence type="ECO:0000313" key="9">
    <source>
        <dbReference type="Proteomes" id="UP000702209"/>
    </source>
</evidence>
<proteinExistence type="inferred from homology"/>
<protein>
    <recommendedName>
        <fullName evidence="3">UDP-glucose 4-epimerase</fullName>
    </recommendedName>
    <alternativeName>
        <fullName evidence="5">Galactowaldenase</fullName>
    </alternativeName>
    <alternativeName>
        <fullName evidence="4">UDP-galactose 4-epimerase</fullName>
    </alternativeName>
</protein>
<evidence type="ECO:0000256" key="2">
    <source>
        <dbReference type="ARBA" id="ARBA00007637"/>
    </source>
</evidence>
<reference evidence="8 9" key="1">
    <citation type="submission" date="2020-10" db="EMBL/GenBank/DDBJ databases">
        <title>Identification of Nocardia species via Next-generation sequencing and recognition of intraspecies genetic diversity.</title>
        <authorList>
            <person name="Li P."/>
            <person name="Li P."/>
            <person name="Lu B."/>
        </authorList>
    </citation>
    <scope>NUCLEOTIDE SEQUENCE [LARGE SCALE GENOMIC DNA]</scope>
    <source>
        <strain evidence="8 9">BJ06-0157</strain>
    </source>
</reference>
<dbReference type="PANTHER" id="PTHR43725:SF53">
    <property type="entry name" value="UDP-ARABINOSE 4-EPIMERASE 1"/>
    <property type="match status" value="1"/>
</dbReference>
<evidence type="ECO:0000256" key="3">
    <source>
        <dbReference type="ARBA" id="ARBA00018569"/>
    </source>
</evidence>
<comment type="caution">
    <text evidence="8">The sequence shown here is derived from an EMBL/GenBank/DDBJ whole genome shotgun (WGS) entry which is preliminary data.</text>
</comment>
<feature type="domain" description="NAD-dependent epimerase/dehydratase" evidence="7">
    <location>
        <begin position="195"/>
        <end position="298"/>
    </location>
</feature>
<dbReference type="Gene3D" id="3.40.50.720">
    <property type="entry name" value="NAD(P)-binding Rossmann-like Domain"/>
    <property type="match status" value="1"/>
</dbReference>
<dbReference type="Proteomes" id="UP000702209">
    <property type="component" value="Unassembled WGS sequence"/>
</dbReference>
<comment type="pathway">
    <text evidence="1">Carbohydrate metabolism; galactose metabolism.</text>
</comment>
<keyword evidence="9" id="KW-1185">Reference proteome</keyword>
<dbReference type="SUPFAM" id="SSF51735">
    <property type="entry name" value="NAD(P)-binding Rossmann-fold domains"/>
    <property type="match status" value="1"/>
</dbReference>
<evidence type="ECO:0000259" key="7">
    <source>
        <dbReference type="Pfam" id="PF01370"/>
    </source>
</evidence>